<proteinExistence type="predicted"/>
<reference evidence="2 3" key="1">
    <citation type="journal article" date="2003" name="Proc. Natl. Acad. Sci. U.S.A.">
        <title>The complete genome sequence of the carcinogenic bacterium Helicobacter hepaticus.</title>
        <authorList>
            <person name="Suerbaum S."/>
            <person name="Josenhans C."/>
            <person name="Sterzenbach T."/>
            <person name="Drescher B."/>
            <person name="Brandt P."/>
            <person name="Bell M."/>
            <person name="Droege M."/>
            <person name="Fartmann B."/>
            <person name="Fischer H.-P."/>
            <person name="Ge Z."/>
            <person name="Hoerster A."/>
            <person name="Holland R."/>
            <person name="Klein K."/>
            <person name="Koenig J."/>
            <person name="Macko L."/>
            <person name="Mendz G.L."/>
            <person name="Nyakatura G."/>
            <person name="Schauer D.B."/>
            <person name="Shen Z."/>
            <person name="Weber J."/>
            <person name="Frosch M."/>
            <person name="Fox J.G."/>
        </authorList>
    </citation>
    <scope>NUCLEOTIDE SEQUENCE [LARGE SCALE GENOMIC DNA]</scope>
    <source>
        <strain evidence="3">ATCC 51449 / 3B1</strain>
    </source>
</reference>
<keyword evidence="3" id="KW-1185">Reference proteome</keyword>
<dbReference type="STRING" id="235279.HH_1327"/>
<dbReference type="EMBL" id="AE017125">
    <property type="protein sequence ID" value="AAP77924.1"/>
    <property type="molecule type" value="Genomic_DNA"/>
</dbReference>
<dbReference type="HOGENOM" id="CLU_118518_0_0_7"/>
<gene>
    <name evidence="2" type="ordered locus">HH_1327</name>
</gene>
<evidence type="ECO:0000256" key="1">
    <source>
        <dbReference type="SAM" id="Phobius"/>
    </source>
</evidence>
<dbReference type="AlphaFoldDB" id="Q7VGJ4"/>
<accession>Q7VGJ4</accession>
<evidence type="ECO:0000313" key="2">
    <source>
        <dbReference type="EMBL" id="AAP77924.1"/>
    </source>
</evidence>
<name>Q7VGJ4_HELHP</name>
<sequence>MEIKSLKNISYRIYAFFIALLGFSLSSIVFFTSNNELYANIGKEVPNIEISDFTLYLLNAQYTQAISQGRKALRFEDHEEIYDIFVNQINNKLNEYMYAPFVLSKDNLYTFSQGADYLRVDGLSFWSKWGVYDYHNRIFKGKGDFVLENHTTRATGKNIYYNMFKGDLRADSIKADIAMGER</sequence>
<keyword evidence="1" id="KW-0812">Transmembrane</keyword>
<protein>
    <submittedName>
        <fullName evidence="2">Uncharacterized protein</fullName>
    </submittedName>
</protein>
<keyword evidence="1" id="KW-0472">Membrane</keyword>
<feature type="transmembrane region" description="Helical" evidence="1">
    <location>
        <begin position="12"/>
        <end position="31"/>
    </location>
</feature>
<evidence type="ECO:0000313" key="3">
    <source>
        <dbReference type="Proteomes" id="UP000002495"/>
    </source>
</evidence>
<dbReference type="KEGG" id="hhe:HH_1327"/>
<dbReference type="Proteomes" id="UP000002495">
    <property type="component" value="Chromosome"/>
</dbReference>
<keyword evidence="1" id="KW-1133">Transmembrane helix</keyword>
<organism evidence="2 3">
    <name type="scientific">Helicobacter hepaticus (strain ATCC 51449 / 3B1)</name>
    <dbReference type="NCBI Taxonomy" id="235279"/>
    <lineage>
        <taxon>Bacteria</taxon>
        <taxon>Pseudomonadati</taxon>
        <taxon>Campylobacterota</taxon>
        <taxon>Epsilonproteobacteria</taxon>
        <taxon>Campylobacterales</taxon>
        <taxon>Helicobacteraceae</taxon>
        <taxon>Helicobacter</taxon>
    </lineage>
</organism>